<protein>
    <submittedName>
        <fullName evidence="2">Uncharacterized protein</fullName>
    </submittedName>
</protein>
<feature type="chain" id="PRO_5043532700" evidence="1">
    <location>
        <begin position="50"/>
        <end position="203"/>
    </location>
</feature>
<sequence>MHYRHPYWLEHVAVPAHRKGRTMKLRIRISGAIAAALLLGSLLPTVAQAATDPPTLDDLSAEQQQAIAAWESGGTNMSTASGDANVTSRTAVASVAATSGTNSMKLYRGSWLMWAEENVSFGYGGGSVTWSDAFQQSGWVIPNTVKQNGTKRIYTTSARHDWRGSYTVGAGVPTPWGNANVYSATSNAFSRVLNVGSYQKWED</sequence>
<dbReference type="EMBL" id="JAUSXV010000001">
    <property type="protein sequence ID" value="MDQ0647253.1"/>
    <property type="molecule type" value="Genomic_DNA"/>
</dbReference>
<proteinExistence type="predicted"/>
<reference evidence="2 3" key="1">
    <citation type="submission" date="2023-07" db="EMBL/GenBank/DDBJ databases">
        <title>Comparative genomics of wheat-associated soil bacteria to identify genetic determinants of phenazine resistance.</title>
        <authorList>
            <person name="Mouncey N."/>
        </authorList>
    </citation>
    <scope>NUCLEOTIDE SEQUENCE [LARGE SCALE GENOMIC DNA]</scope>
    <source>
        <strain evidence="2 3">W4I9-1</strain>
    </source>
</reference>
<keyword evidence="3" id="KW-1185">Reference proteome</keyword>
<evidence type="ECO:0000256" key="1">
    <source>
        <dbReference type="SAM" id="SignalP"/>
    </source>
</evidence>
<dbReference type="AlphaFoldDB" id="A0AAW8EVE5"/>
<evidence type="ECO:0000313" key="3">
    <source>
        <dbReference type="Proteomes" id="UP001244427"/>
    </source>
</evidence>
<organism evidence="2 3">
    <name type="scientific">Microbacterium natoriense</name>
    <dbReference type="NCBI Taxonomy" id="284570"/>
    <lineage>
        <taxon>Bacteria</taxon>
        <taxon>Bacillati</taxon>
        <taxon>Actinomycetota</taxon>
        <taxon>Actinomycetes</taxon>
        <taxon>Micrococcales</taxon>
        <taxon>Microbacteriaceae</taxon>
        <taxon>Microbacterium</taxon>
    </lineage>
</organism>
<accession>A0AAW8EVE5</accession>
<gene>
    <name evidence="2" type="ORF">QFZ53_001449</name>
</gene>
<evidence type="ECO:0000313" key="2">
    <source>
        <dbReference type="EMBL" id="MDQ0647253.1"/>
    </source>
</evidence>
<keyword evidence="1" id="KW-0732">Signal</keyword>
<name>A0AAW8EVE5_9MICO</name>
<feature type="signal peptide" evidence="1">
    <location>
        <begin position="1"/>
        <end position="49"/>
    </location>
</feature>
<comment type="caution">
    <text evidence="2">The sequence shown here is derived from an EMBL/GenBank/DDBJ whole genome shotgun (WGS) entry which is preliminary data.</text>
</comment>
<dbReference type="Proteomes" id="UP001244427">
    <property type="component" value="Unassembled WGS sequence"/>
</dbReference>